<proteinExistence type="predicted"/>
<dbReference type="OrthoDB" id="2401965at2759"/>
<gene>
    <name evidence="4" type="ORF">Vretifemale_15261</name>
    <name evidence="5" type="ORF">Vretifemale_15268</name>
    <name evidence="6" type="ORF">Vretimale_14265</name>
    <name evidence="7" type="ORF">Vretimale_14267</name>
</gene>
<keyword evidence="2" id="KW-0067">ATP-binding</keyword>
<dbReference type="PROSITE" id="PS01036">
    <property type="entry name" value="HSP70_3"/>
    <property type="match status" value="1"/>
</dbReference>
<dbReference type="InterPro" id="IPR043129">
    <property type="entry name" value="ATPase_NBD"/>
</dbReference>
<dbReference type="SUPFAM" id="SSF53067">
    <property type="entry name" value="Actin-like ATPase domain"/>
    <property type="match status" value="1"/>
</dbReference>
<dbReference type="GO" id="GO:0140662">
    <property type="term" value="F:ATP-dependent protein folding chaperone"/>
    <property type="evidence" value="ECO:0007669"/>
    <property type="project" value="InterPro"/>
</dbReference>
<reference evidence="5" key="1">
    <citation type="journal article" date="2021" name="Proc. Natl. Acad. Sci. U.S.A.">
        <title>Three genomes in the algal genus Volvox reveal the fate of a haploid sex-determining region after a transition to homothallism.</title>
        <authorList>
            <person name="Yamamoto K."/>
            <person name="Hamaji T."/>
            <person name="Kawai-Toyooka H."/>
            <person name="Matsuzaki R."/>
            <person name="Takahashi F."/>
            <person name="Nishimura Y."/>
            <person name="Kawachi M."/>
            <person name="Noguchi H."/>
            <person name="Minakuchi Y."/>
            <person name="Umen J.G."/>
            <person name="Toyoda A."/>
            <person name="Nozaki H."/>
        </authorList>
    </citation>
    <scope>NUCLEOTIDE SEQUENCE</scope>
    <source>
        <strain evidence="6">NIES-3785</strain>
        <strain evidence="5">NIES-3786</strain>
    </source>
</reference>
<keyword evidence="8" id="KW-1185">Reference proteome</keyword>
<dbReference type="EMBL" id="BNCQ01000035">
    <property type="protein sequence ID" value="GIM10679.1"/>
    <property type="molecule type" value="Genomic_DNA"/>
</dbReference>
<dbReference type="InterPro" id="IPR013126">
    <property type="entry name" value="Hsp_70_fam"/>
</dbReference>
<keyword evidence="1" id="KW-0547">Nucleotide-binding</keyword>
<dbReference type="EMBL" id="BNCP01000038">
    <property type="protein sequence ID" value="GIL87159.1"/>
    <property type="molecule type" value="Genomic_DNA"/>
</dbReference>
<evidence type="ECO:0000256" key="3">
    <source>
        <dbReference type="SAM" id="MobiDB-lite"/>
    </source>
</evidence>
<sequence length="242" mass="26624">MPVGGPGGGPLEVRLTRTQLDELTQELWRRCRLPLDQACWQAGVDLNEVVGDHETLKEQLRNRGVPGWKIQAMQPEIRLRKRSPLGTVLLVGGATGMPAVGRFIHNMTRLQPLEAALDPDEAVALGAAVQAGILQGEISNLMVMDQWQASLMRALAKLQLQSDPRVKQRLEQQYSLEDKGESVVNGDEYGDGGGDEDRVEGGSRTGGRKPAAAAAGPKRLLSKRQRRRQQQRVVRRAAAYRI</sequence>
<dbReference type="AlphaFoldDB" id="A0A8J4CX36"/>
<feature type="compositionally biased region" description="Basic residues" evidence="3">
    <location>
        <begin position="220"/>
        <end position="235"/>
    </location>
</feature>
<evidence type="ECO:0000313" key="4">
    <source>
        <dbReference type="EMBL" id="GIL87148.1"/>
    </source>
</evidence>
<organism evidence="5 8">
    <name type="scientific">Volvox reticuliferus</name>
    <dbReference type="NCBI Taxonomy" id="1737510"/>
    <lineage>
        <taxon>Eukaryota</taxon>
        <taxon>Viridiplantae</taxon>
        <taxon>Chlorophyta</taxon>
        <taxon>core chlorophytes</taxon>
        <taxon>Chlorophyceae</taxon>
        <taxon>CS clade</taxon>
        <taxon>Chlamydomonadales</taxon>
        <taxon>Volvocaceae</taxon>
        <taxon>Volvox</taxon>
    </lineage>
</organism>
<name>A0A8J4CX36_9CHLO</name>
<dbReference type="Proteomes" id="UP000747110">
    <property type="component" value="Unassembled WGS sequence"/>
</dbReference>
<dbReference type="GO" id="GO:0005524">
    <property type="term" value="F:ATP binding"/>
    <property type="evidence" value="ECO:0007669"/>
    <property type="project" value="UniProtKB-KW"/>
</dbReference>
<dbReference type="EMBL" id="BNCP01000038">
    <property type="protein sequence ID" value="GIL87148.1"/>
    <property type="molecule type" value="Genomic_DNA"/>
</dbReference>
<dbReference type="Gene3D" id="3.90.640.10">
    <property type="entry name" value="Actin, Chain A, domain 4"/>
    <property type="match status" value="1"/>
</dbReference>
<evidence type="ECO:0000313" key="6">
    <source>
        <dbReference type="EMBL" id="GIM10672.1"/>
    </source>
</evidence>
<dbReference type="Proteomes" id="UP000722791">
    <property type="component" value="Unassembled WGS sequence"/>
</dbReference>
<evidence type="ECO:0000313" key="5">
    <source>
        <dbReference type="EMBL" id="GIL87159.1"/>
    </source>
</evidence>
<evidence type="ECO:0000256" key="2">
    <source>
        <dbReference type="ARBA" id="ARBA00022840"/>
    </source>
</evidence>
<protein>
    <submittedName>
        <fullName evidence="5">Uncharacterized protein</fullName>
    </submittedName>
</protein>
<dbReference type="PRINTS" id="PR00301">
    <property type="entry name" value="HEATSHOCK70"/>
</dbReference>
<dbReference type="Pfam" id="PF00012">
    <property type="entry name" value="HSP70"/>
    <property type="match status" value="1"/>
</dbReference>
<evidence type="ECO:0000313" key="8">
    <source>
        <dbReference type="Proteomes" id="UP000747110"/>
    </source>
</evidence>
<evidence type="ECO:0000256" key="1">
    <source>
        <dbReference type="ARBA" id="ARBA00022741"/>
    </source>
</evidence>
<dbReference type="EMBL" id="BNCQ01000035">
    <property type="protein sequence ID" value="GIM10672.1"/>
    <property type="molecule type" value="Genomic_DNA"/>
</dbReference>
<feature type="compositionally biased region" description="Low complexity" evidence="3">
    <location>
        <begin position="208"/>
        <end position="219"/>
    </location>
</feature>
<comment type="caution">
    <text evidence="5">The sequence shown here is derived from an EMBL/GenBank/DDBJ whole genome shotgun (WGS) entry which is preliminary data.</text>
</comment>
<evidence type="ECO:0000313" key="7">
    <source>
        <dbReference type="EMBL" id="GIM10679.1"/>
    </source>
</evidence>
<dbReference type="Gene3D" id="3.30.420.40">
    <property type="match status" value="2"/>
</dbReference>
<dbReference type="PANTHER" id="PTHR19375">
    <property type="entry name" value="HEAT SHOCK PROTEIN 70KDA"/>
    <property type="match status" value="1"/>
</dbReference>
<dbReference type="InterPro" id="IPR018181">
    <property type="entry name" value="Heat_shock_70_CS"/>
</dbReference>
<accession>A0A8J4CX36</accession>
<feature type="region of interest" description="Disordered" evidence="3">
    <location>
        <begin position="176"/>
        <end position="242"/>
    </location>
</feature>